<sequence>MVRNSSTCVYVFIYDLAVKNLNHKHVSNVNILVLQSHINMKKHTELQKFQMTRSFSHLVTLRHVDCEYCFSMPALAQLPSLRRLETDGLNGVELFLFSYCVLRWFYYTTVC</sequence>
<gene>
    <name evidence="1" type="ORF">DVH24_033049</name>
</gene>
<organism evidence="1 2">
    <name type="scientific">Malus domestica</name>
    <name type="common">Apple</name>
    <name type="synonym">Pyrus malus</name>
    <dbReference type="NCBI Taxonomy" id="3750"/>
    <lineage>
        <taxon>Eukaryota</taxon>
        <taxon>Viridiplantae</taxon>
        <taxon>Streptophyta</taxon>
        <taxon>Embryophyta</taxon>
        <taxon>Tracheophyta</taxon>
        <taxon>Spermatophyta</taxon>
        <taxon>Magnoliopsida</taxon>
        <taxon>eudicotyledons</taxon>
        <taxon>Gunneridae</taxon>
        <taxon>Pentapetalae</taxon>
        <taxon>rosids</taxon>
        <taxon>fabids</taxon>
        <taxon>Rosales</taxon>
        <taxon>Rosaceae</taxon>
        <taxon>Amygdaloideae</taxon>
        <taxon>Maleae</taxon>
        <taxon>Malus</taxon>
    </lineage>
</organism>
<protein>
    <submittedName>
        <fullName evidence="1">Uncharacterized protein</fullName>
    </submittedName>
</protein>
<dbReference type="Proteomes" id="UP000290289">
    <property type="component" value="Chromosome 11"/>
</dbReference>
<evidence type="ECO:0000313" key="1">
    <source>
        <dbReference type="EMBL" id="RXH84765.1"/>
    </source>
</evidence>
<reference evidence="1 2" key="1">
    <citation type="submission" date="2018-10" db="EMBL/GenBank/DDBJ databases">
        <title>A high-quality apple genome assembly.</title>
        <authorList>
            <person name="Hu J."/>
        </authorList>
    </citation>
    <scope>NUCLEOTIDE SEQUENCE [LARGE SCALE GENOMIC DNA]</scope>
    <source>
        <strain evidence="2">cv. HFTH1</strain>
        <tissue evidence="1">Young leaf</tissue>
    </source>
</reference>
<proteinExistence type="predicted"/>
<dbReference type="AlphaFoldDB" id="A0A498IRI8"/>
<comment type="caution">
    <text evidence="1">The sequence shown here is derived from an EMBL/GenBank/DDBJ whole genome shotgun (WGS) entry which is preliminary data.</text>
</comment>
<evidence type="ECO:0000313" key="2">
    <source>
        <dbReference type="Proteomes" id="UP000290289"/>
    </source>
</evidence>
<keyword evidence="2" id="KW-1185">Reference proteome</keyword>
<accession>A0A498IRI8</accession>
<name>A0A498IRI8_MALDO</name>
<dbReference type="EMBL" id="RDQH01000337">
    <property type="protein sequence ID" value="RXH84765.1"/>
    <property type="molecule type" value="Genomic_DNA"/>
</dbReference>